<keyword evidence="1" id="KW-0812">Transmembrane</keyword>
<feature type="non-terminal residue" evidence="2">
    <location>
        <position position="82"/>
    </location>
</feature>
<reference evidence="2" key="1">
    <citation type="submission" date="2021-04" db="EMBL/GenBank/DDBJ databases">
        <title>Sequencing of actinobacteria type strains.</title>
        <authorList>
            <person name="Nguyen G.-S."/>
            <person name="Wentzel A."/>
        </authorList>
    </citation>
    <scope>NUCLEOTIDE SEQUENCE</scope>
    <source>
        <strain evidence="2">DSM 42095</strain>
    </source>
</reference>
<dbReference type="AlphaFoldDB" id="A0A8T4JB28"/>
<feature type="transmembrane region" description="Helical" evidence="1">
    <location>
        <begin position="31"/>
        <end position="52"/>
    </location>
</feature>
<feature type="non-terminal residue" evidence="2">
    <location>
        <position position="1"/>
    </location>
</feature>
<comment type="caution">
    <text evidence="2">The sequence shown here is derived from an EMBL/GenBank/DDBJ whole genome shotgun (WGS) entry which is preliminary data.</text>
</comment>
<keyword evidence="3" id="KW-1185">Reference proteome</keyword>
<protein>
    <submittedName>
        <fullName evidence="2">MFS transporter</fullName>
    </submittedName>
</protein>
<name>A0A8T4JB28_9ACTN</name>
<dbReference type="Proteomes" id="UP000675554">
    <property type="component" value="Unassembled WGS sequence"/>
</dbReference>
<evidence type="ECO:0000256" key="1">
    <source>
        <dbReference type="SAM" id="Phobius"/>
    </source>
</evidence>
<accession>A0A8T4JB28</accession>
<feature type="transmembrane region" description="Helical" evidence="1">
    <location>
        <begin position="64"/>
        <end position="81"/>
    </location>
</feature>
<sequence length="82" mass="8678">RAFLAFALAMVGMFTLENQLYLLLPDGARAATGWAGAAGLVFLVGTLANLGLQMRLTRILKRRGGRGIWISAGVALMGLAFV</sequence>
<evidence type="ECO:0000313" key="2">
    <source>
        <dbReference type="EMBL" id="MBR7678774.1"/>
    </source>
</evidence>
<evidence type="ECO:0000313" key="3">
    <source>
        <dbReference type="Proteomes" id="UP000675554"/>
    </source>
</evidence>
<keyword evidence="1" id="KW-0472">Membrane</keyword>
<gene>
    <name evidence="2" type="ORF">KDA82_38665</name>
</gene>
<organism evidence="2 3">
    <name type="scientific">Streptomyces daliensis</name>
    <dbReference type="NCBI Taxonomy" id="299421"/>
    <lineage>
        <taxon>Bacteria</taxon>
        <taxon>Bacillati</taxon>
        <taxon>Actinomycetota</taxon>
        <taxon>Actinomycetes</taxon>
        <taxon>Kitasatosporales</taxon>
        <taxon>Streptomycetaceae</taxon>
        <taxon>Streptomyces</taxon>
    </lineage>
</organism>
<keyword evidence="1" id="KW-1133">Transmembrane helix</keyword>
<proteinExistence type="predicted"/>
<dbReference type="EMBL" id="JAGSMN010001834">
    <property type="protein sequence ID" value="MBR7678774.1"/>
    <property type="molecule type" value="Genomic_DNA"/>
</dbReference>